<dbReference type="InterPro" id="IPR001920">
    <property type="entry name" value="Asp/Glu_race"/>
</dbReference>
<dbReference type="InterPro" id="IPR004380">
    <property type="entry name" value="Asp_race"/>
</dbReference>
<proteinExistence type="inferred from homology"/>
<dbReference type="InterPro" id="IPR033134">
    <property type="entry name" value="Asp/Glu_racemase_AS_2"/>
</dbReference>
<dbReference type="OrthoDB" id="9803739at2"/>
<dbReference type="NCBIfam" id="TIGR00035">
    <property type="entry name" value="asp_race"/>
    <property type="match status" value="1"/>
</dbReference>
<keyword evidence="2" id="KW-0413">Isomerase</keyword>
<evidence type="ECO:0000256" key="2">
    <source>
        <dbReference type="ARBA" id="ARBA00023235"/>
    </source>
</evidence>
<gene>
    <name evidence="3" type="ORF">C6Y40_20490</name>
</gene>
<evidence type="ECO:0000256" key="1">
    <source>
        <dbReference type="ARBA" id="ARBA00007847"/>
    </source>
</evidence>
<protein>
    <submittedName>
        <fullName evidence="3">Aspartate/glutamate racemase</fullName>
    </submittedName>
</protein>
<name>A0A2S9V5G0_9ALTE</name>
<dbReference type="Proteomes" id="UP000238949">
    <property type="component" value="Unassembled WGS sequence"/>
</dbReference>
<comment type="similarity">
    <text evidence="1">Belongs to the aspartate/glutamate racemases family.</text>
</comment>
<dbReference type="InterPro" id="IPR015942">
    <property type="entry name" value="Asp/Glu/hydantoin_racemase"/>
</dbReference>
<dbReference type="EMBL" id="PVNP01000200">
    <property type="protein sequence ID" value="PRO71706.1"/>
    <property type="molecule type" value="Genomic_DNA"/>
</dbReference>
<keyword evidence="4" id="KW-1185">Reference proteome</keyword>
<dbReference type="Pfam" id="PF01177">
    <property type="entry name" value="Asp_Glu_race"/>
    <property type="match status" value="1"/>
</dbReference>
<dbReference type="PROSITE" id="PS00924">
    <property type="entry name" value="ASP_GLU_RACEMASE_2"/>
    <property type="match status" value="1"/>
</dbReference>
<dbReference type="PANTHER" id="PTHR21198:SF7">
    <property type="entry name" value="ASPARTATE-GLUTAMATE RACEMASE FAMILY"/>
    <property type="match status" value="1"/>
</dbReference>
<dbReference type="SUPFAM" id="SSF53681">
    <property type="entry name" value="Aspartate/glutamate racemase"/>
    <property type="match status" value="2"/>
</dbReference>
<dbReference type="PANTHER" id="PTHR21198">
    <property type="entry name" value="GLUTAMATE RACEMASE"/>
    <property type="match status" value="1"/>
</dbReference>
<dbReference type="RefSeq" id="WP_105936258.1">
    <property type="nucleotide sequence ID" value="NZ_PVNP01000200.1"/>
</dbReference>
<accession>A0A2S9V5G0</accession>
<evidence type="ECO:0000313" key="4">
    <source>
        <dbReference type="Proteomes" id="UP000238949"/>
    </source>
</evidence>
<sequence>MKTVGLIGGMSWESSLTYYQRINQQIKQRKGGLHSAPLILYSVDFARIAELQHNNDWLQLADYLASVGKSLEKAGADALAICTNTMHKVAPQIANVVRIPLLHIGDALIAESQARGYRRLGLLGTAFTMEQGFLRDHLSAGGLSVLVPEHAERQDVHRVIYEELCQGVIRKESLSRYLQIIKNLKAAGAEAIILGCTEIGLLVTAEDSPLPVLDTAVLHADSVVDFILSE</sequence>
<dbReference type="AlphaFoldDB" id="A0A2S9V5G0"/>
<reference evidence="4" key="1">
    <citation type="journal article" date="2020" name="Int. J. Syst. Evol. Microbiol.">
        <title>Alteromonas alba sp. nov., a marine bacterium isolated from the seawater of the West Pacific Ocean.</title>
        <authorList>
            <person name="Sun C."/>
            <person name="Wu Y.-H."/>
            <person name="Xamxidin M."/>
            <person name="Cheng H."/>
            <person name="Xu X.-W."/>
        </authorList>
    </citation>
    <scope>NUCLEOTIDE SEQUENCE [LARGE SCALE GENOMIC DNA]</scope>
    <source>
        <strain evidence="4">190</strain>
    </source>
</reference>
<organism evidence="3 4">
    <name type="scientific">Alteromonas alba</name>
    <dbReference type="NCBI Taxonomy" id="2079529"/>
    <lineage>
        <taxon>Bacteria</taxon>
        <taxon>Pseudomonadati</taxon>
        <taxon>Pseudomonadota</taxon>
        <taxon>Gammaproteobacteria</taxon>
        <taxon>Alteromonadales</taxon>
        <taxon>Alteromonadaceae</taxon>
        <taxon>Alteromonas/Salinimonas group</taxon>
        <taxon>Alteromonas</taxon>
    </lineage>
</organism>
<comment type="caution">
    <text evidence="3">The sequence shown here is derived from an EMBL/GenBank/DDBJ whole genome shotgun (WGS) entry which is preliminary data.</text>
</comment>
<dbReference type="Gene3D" id="3.40.50.1860">
    <property type="match status" value="2"/>
</dbReference>
<dbReference type="GO" id="GO:0047661">
    <property type="term" value="F:amino-acid racemase activity"/>
    <property type="evidence" value="ECO:0007669"/>
    <property type="project" value="InterPro"/>
</dbReference>
<evidence type="ECO:0000313" key="3">
    <source>
        <dbReference type="EMBL" id="PRO71706.1"/>
    </source>
</evidence>